<feature type="signal peptide" evidence="1">
    <location>
        <begin position="1"/>
        <end position="29"/>
    </location>
</feature>
<sequence length="251" mass="26950">MFHKGTMVSRLTLSFAALALAALLQPALADPPRAVVELFTSQGCSSCPPADAVLADLARRPDIVALSLPVNYWDYLGWKDTLAHAAFTDRQKAYAKARQDRQVYTPQMIVNGRKPCIGSDRAQIEKSIQETTGTGGLLPVNVGLSESRGTVTISVDETAQTTDRVAEVWVLPVLKEHAVPIGRGENRGRTVTYANVVRGMKRVGEWRGGTARFEVPSDEARGGADGYVVLLQALDHTKPGAILGAAKSEGL</sequence>
<dbReference type="PANTHER" id="PTHR36057:SF1">
    <property type="entry name" value="LIPOPROTEIN LIPID ATTACHMENT SITE-LIKE PROTEIN, PUTATIVE (DUF1223)-RELATED"/>
    <property type="match status" value="1"/>
</dbReference>
<accession>A0A512BW75</accession>
<dbReference type="InterPro" id="IPR036249">
    <property type="entry name" value="Thioredoxin-like_sf"/>
</dbReference>
<gene>
    <name evidence="2" type="ORF">MAE02_39040</name>
</gene>
<dbReference type="RefSeq" id="WP_114186053.1">
    <property type="nucleotide sequence ID" value="NZ_BJYU01000058.1"/>
</dbReference>
<dbReference type="Proteomes" id="UP000321085">
    <property type="component" value="Unassembled WGS sequence"/>
</dbReference>
<comment type="caution">
    <text evidence="2">The sequence shown here is derived from an EMBL/GenBank/DDBJ whole genome shotgun (WGS) entry which is preliminary data.</text>
</comment>
<dbReference type="OrthoDB" id="9808254at2"/>
<dbReference type="AlphaFoldDB" id="A0A512BW75"/>
<reference evidence="2 3" key="1">
    <citation type="submission" date="2019-07" db="EMBL/GenBank/DDBJ databases">
        <title>Whole genome shotgun sequence of Microvirga aerophila NBRC 106136.</title>
        <authorList>
            <person name="Hosoyama A."/>
            <person name="Uohara A."/>
            <person name="Ohji S."/>
            <person name="Ichikawa N."/>
        </authorList>
    </citation>
    <scope>NUCLEOTIDE SEQUENCE [LARGE SCALE GENOMIC DNA]</scope>
    <source>
        <strain evidence="2 3">NBRC 106136</strain>
    </source>
</reference>
<keyword evidence="3" id="KW-1185">Reference proteome</keyword>
<evidence type="ECO:0000313" key="3">
    <source>
        <dbReference type="Proteomes" id="UP000321085"/>
    </source>
</evidence>
<name>A0A512BW75_9HYPH</name>
<feature type="chain" id="PRO_5021969429" description="DUF1223 domain-containing protein" evidence="1">
    <location>
        <begin position="30"/>
        <end position="251"/>
    </location>
</feature>
<dbReference type="SUPFAM" id="SSF52833">
    <property type="entry name" value="Thioredoxin-like"/>
    <property type="match status" value="1"/>
</dbReference>
<protein>
    <recommendedName>
        <fullName evidence="4">DUF1223 domain-containing protein</fullName>
    </recommendedName>
</protein>
<evidence type="ECO:0000256" key="1">
    <source>
        <dbReference type="SAM" id="SignalP"/>
    </source>
</evidence>
<dbReference type="PANTHER" id="PTHR36057">
    <property type="match status" value="1"/>
</dbReference>
<dbReference type="Pfam" id="PF06764">
    <property type="entry name" value="DUF1223"/>
    <property type="match status" value="1"/>
</dbReference>
<dbReference type="InterPro" id="IPR010634">
    <property type="entry name" value="DUF1223"/>
</dbReference>
<dbReference type="EMBL" id="BJYU01000058">
    <property type="protein sequence ID" value="GEO16208.1"/>
    <property type="molecule type" value="Genomic_DNA"/>
</dbReference>
<evidence type="ECO:0000313" key="2">
    <source>
        <dbReference type="EMBL" id="GEO16208.1"/>
    </source>
</evidence>
<proteinExistence type="predicted"/>
<keyword evidence="1" id="KW-0732">Signal</keyword>
<evidence type="ECO:0008006" key="4">
    <source>
        <dbReference type="Google" id="ProtNLM"/>
    </source>
</evidence>
<organism evidence="2 3">
    <name type="scientific">Microvirga aerophila</name>
    <dbReference type="NCBI Taxonomy" id="670291"/>
    <lineage>
        <taxon>Bacteria</taxon>
        <taxon>Pseudomonadati</taxon>
        <taxon>Pseudomonadota</taxon>
        <taxon>Alphaproteobacteria</taxon>
        <taxon>Hyphomicrobiales</taxon>
        <taxon>Methylobacteriaceae</taxon>
        <taxon>Microvirga</taxon>
    </lineage>
</organism>